<dbReference type="Gene3D" id="3.40.50.1820">
    <property type="entry name" value="alpha/beta hydrolase"/>
    <property type="match status" value="1"/>
</dbReference>
<gene>
    <name evidence="3" type="ORF">BZG01_04225</name>
</gene>
<organism evidence="3 4">
    <name type="scientific">Labilibaculum manganireducens</name>
    <dbReference type="NCBI Taxonomy" id="1940525"/>
    <lineage>
        <taxon>Bacteria</taxon>
        <taxon>Pseudomonadati</taxon>
        <taxon>Bacteroidota</taxon>
        <taxon>Bacteroidia</taxon>
        <taxon>Marinilabiliales</taxon>
        <taxon>Marinifilaceae</taxon>
        <taxon>Labilibaculum</taxon>
    </lineage>
</organism>
<name>A0A2N3IE86_9BACT</name>
<accession>A0A2N3IE86</accession>
<dbReference type="EMBL" id="MVDE01000004">
    <property type="protein sequence ID" value="PKQ68543.1"/>
    <property type="molecule type" value="Genomic_DNA"/>
</dbReference>
<dbReference type="InterPro" id="IPR049492">
    <property type="entry name" value="BD-FAE-like_dom"/>
</dbReference>
<comment type="caution">
    <text evidence="3">The sequence shown here is derived from an EMBL/GenBank/DDBJ whole genome shotgun (WGS) entry which is preliminary data.</text>
</comment>
<sequence>MAQTKSNPSFPVDTSYTLNHQYQKYKKHFPYLIPARDETPSGVLDERDVVYTTIENTKFGKRDLHADLFRPEKEGKYPVLVLVHGGAWRAGNKSLLVPMAQKIAEKGFVTVAVEYQLALEAPYPAAVHNIKAAIRWLRANAEKYNIDPQKIAITGCSAGGHLASLVGVTNGLEHFEGTMGNESFSSSVQAIIDIDGVINFLAPASLNIKRSSKSPDVQWIGGSYSETPDTWKEVSPIYWANENTVPFLFINSGYSKYHAGQDELIGILNEFGIYNEVHKFNVKMHTFWLFHPYIDGTVEYMADFMNKIFK</sequence>
<dbReference type="SUPFAM" id="SSF53474">
    <property type="entry name" value="alpha/beta-Hydrolases"/>
    <property type="match status" value="1"/>
</dbReference>
<dbReference type="PANTHER" id="PTHR48081">
    <property type="entry name" value="AB HYDROLASE SUPERFAMILY PROTEIN C4A8.06C"/>
    <property type="match status" value="1"/>
</dbReference>
<dbReference type="InterPro" id="IPR029058">
    <property type="entry name" value="AB_hydrolase_fold"/>
</dbReference>
<feature type="domain" description="BD-FAE-like" evidence="2">
    <location>
        <begin position="67"/>
        <end position="251"/>
    </location>
</feature>
<dbReference type="PANTHER" id="PTHR48081:SF13">
    <property type="entry name" value="ALPHA_BETA HYDROLASE"/>
    <property type="match status" value="1"/>
</dbReference>
<keyword evidence="1" id="KW-0378">Hydrolase</keyword>
<dbReference type="AlphaFoldDB" id="A0A2N3IE86"/>
<evidence type="ECO:0000313" key="3">
    <source>
        <dbReference type="EMBL" id="PKQ68543.1"/>
    </source>
</evidence>
<evidence type="ECO:0000259" key="2">
    <source>
        <dbReference type="Pfam" id="PF20434"/>
    </source>
</evidence>
<dbReference type="Proteomes" id="UP000233618">
    <property type="component" value="Unassembled WGS sequence"/>
</dbReference>
<reference evidence="3 4" key="1">
    <citation type="journal article" date="2017" name="Front. Microbiol.">
        <title>Labilibaculum manganireducens gen. nov., sp. nov. and Labilibaculum filiforme sp. nov., Novel Bacteroidetes Isolated from Subsurface Sediments of the Baltic Sea.</title>
        <authorList>
            <person name="Vandieken V."/>
            <person name="Marshall I.P."/>
            <person name="Niemann H."/>
            <person name="Engelen B."/>
            <person name="Cypionka H."/>
        </authorList>
    </citation>
    <scope>NUCLEOTIDE SEQUENCE [LARGE SCALE GENOMIC DNA]</scope>
    <source>
        <strain evidence="3 4">59.10-2M</strain>
    </source>
</reference>
<evidence type="ECO:0000256" key="1">
    <source>
        <dbReference type="ARBA" id="ARBA00022801"/>
    </source>
</evidence>
<dbReference type="Pfam" id="PF20434">
    <property type="entry name" value="BD-FAE"/>
    <property type="match status" value="1"/>
</dbReference>
<dbReference type="InterPro" id="IPR050300">
    <property type="entry name" value="GDXG_lipolytic_enzyme"/>
</dbReference>
<proteinExistence type="predicted"/>
<protein>
    <recommendedName>
        <fullName evidence="2">BD-FAE-like domain-containing protein</fullName>
    </recommendedName>
</protein>
<dbReference type="GO" id="GO:0016787">
    <property type="term" value="F:hydrolase activity"/>
    <property type="evidence" value="ECO:0007669"/>
    <property type="project" value="UniProtKB-KW"/>
</dbReference>
<evidence type="ECO:0000313" key="4">
    <source>
        <dbReference type="Proteomes" id="UP000233618"/>
    </source>
</evidence>
<keyword evidence="4" id="KW-1185">Reference proteome</keyword>